<gene>
    <name evidence="8" type="ORF">NT6N_10070</name>
</gene>
<evidence type="ECO:0000256" key="5">
    <source>
        <dbReference type="ARBA" id="ARBA00022989"/>
    </source>
</evidence>
<keyword evidence="7" id="KW-0732">Signal</keyword>
<evidence type="ECO:0000256" key="7">
    <source>
        <dbReference type="SAM" id="SignalP"/>
    </source>
</evidence>
<organism evidence="8">
    <name type="scientific">Oceaniferula spumae</name>
    <dbReference type="NCBI Taxonomy" id="2979115"/>
    <lineage>
        <taxon>Bacteria</taxon>
        <taxon>Pseudomonadati</taxon>
        <taxon>Verrucomicrobiota</taxon>
        <taxon>Verrucomicrobiia</taxon>
        <taxon>Verrucomicrobiales</taxon>
        <taxon>Verrucomicrobiaceae</taxon>
        <taxon>Oceaniferula</taxon>
    </lineage>
</organism>
<name>A0AAT9FJ50_9BACT</name>
<evidence type="ECO:0000256" key="4">
    <source>
        <dbReference type="ARBA" id="ARBA00022692"/>
    </source>
</evidence>
<dbReference type="PANTHER" id="PTHR30558">
    <property type="entry name" value="EXBD MEMBRANE COMPONENT OF PMF-DRIVEN MACROMOLECULE IMPORT SYSTEM"/>
    <property type="match status" value="1"/>
</dbReference>
<dbReference type="InterPro" id="IPR003400">
    <property type="entry name" value="ExbD"/>
</dbReference>
<feature type="chain" id="PRO_5043961341" description="Biopolymer transporter ExbD" evidence="7">
    <location>
        <begin position="21"/>
        <end position="456"/>
    </location>
</feature>
<dbReference type="Gene3D" id="3.30.420.270">
    <property type="match status" value="1"/>
</dbReference>
<feature type="signal peptide" evidence="7">
    <location>
        <begin position="1"/>
        <end position="20"/>
    </location>
</feature>
<evidence type="ECO:0000256" key="3">
    <source>
        <dbReference type="ARBA" id="ARBA00022475"/>
    </source>
</evidence>
<keyword evidence="4" id="KW-0812">Transmembrane</keyword>
<accession>A0AAT9FJ50</accession>
<dbReference type="KEGG" id="osu:NT6N_10070"/>
<dbReference type="AlphaFoldDB" id="A0AAT9FJ50"/>
<reference evidence="8" key="1">
    <citation type="submission" date="2024-07" db="EMBL/GenBank/DDBJ databases">
        <title>Complete genome sequence of Verrucomicrobiaceae bacterium NT6N.</title>
        <authorList>
            <person name="Huang C."/>
            <person name="Takami H."/>
            <person name="Hamasaki K."/>
        </authorList>
    </citation>
    <scope>NUCLEOTIDE SEQUENCE</scope>
    <source>
        <strain evidence="8">NT6N</strain>
    </source>
</reference>
<dbReference type="EMBL" id="AP026866">
    <property type="protein sequence ID" value="BDS05967.1"/>
    <property type="molecule type" value="Genomic_DNA"/>
</dbReference>
<sequence length="456" mass="49970">MRYFLTAWLLSLLTFPVATAKEDTTTAVLTLQGNAWVNAAAADKDDQPWIDPATTHLTIKAAAETPAKKIMQVLGLTYRAQINTVTLSTTGPTSHSATYKTADLTEFIQAAKHPNQGGLGPYNWGFDCFLSHGKQTTHFDSSTLGNFELKAPFTMESFGKELKKAVAETDAKDHQLLFVSHDAAPLSELIDLVSHLQLGKLDRMLLLLNDEVIKMMQVEVKQDPHVSPPIARKDGKVRFPIEVTETGILKVQNAAVSDEALVPLIKKFKEQNPKGLLEIKADKGVDFKHIRRVIRLGASAGLQNVVFSVKRQTKKPKDTTQNGEHKAAAKALRKLVESTIKPREEYLRMQLPAVPAGDANAPAIAPLFIGIGSEGEIWVNQGAAKEIVETDVKQRKLPTLTERIVAYTNAARAAGQDPIVKITANKKAQQIRVVDVLNALAAEKVNRVSFVDLVDE</sequence>
<dbReference type="PANTHER" id="PTHR30558:SF7">
    <property type="entry name" value="TOL-PAL SYSTEM PROTEIN TOLR"/>
    <property type="match status" value="1"/>
</dbReference>
<evidence type="ECO:0000256" key="1">
    <source>
        <dbReference type="ARBA" id="ARBA00004162"/>
    </source>
</evidence>
<keyword evidence="6" id="KW-0472">Membrane</keyword>
<comment type="similarity">
    <text evidence="2">Belongs to the ExbD/TolR family.</text>
</comment>
<dbReference type="GO" id="GO:0022857">
    <property type="term" value="F:transmembrane transporter activity"/>
    <property type="evidence" value="ECO:0007669"/>
    <property type="project" value="InterPro"/>
</dbReference>
<keyword evidence="3" id="KW-1003">Cell membrane</keyword>
<evidence type="ECO:0000313" key="8">
    <source>
        <dbReference type="EMBL" id="BDS05967.1"/>
    </source>
</evidence>
<dbReference type="GO" id="GO:0005886">
    <property type="term" value="C:plasma membrane"/>
    <property type="evidence" value="ECO:0007669"/>
    <property type="project" value="UniProtKB-SubCell"/>
</dbReference>
<proteinExistence type="inferred from homology"/>
<comment type="subcellular location">
    <subcellularLocation>
        <location evidence="1">Cell membrane</location>
        <topology evidence="1">Single-pass membrane protein</topology>
    </subcellularLocation>
</comment>
<keyword evidence="5" id="KW-1133">Transmembrane helix</keyword>
<evidence type="ECO:0008006" key="9">
    <source>
        <dbReference type="Google" id="ProtNLM"/>
    </source>
</evidence>
<evidence type="ECO:0000256" key="2">
    <source>
        <dbReference type="ARBA" id="ARBA00005811"/>
    </source>
</evidence>
<protein>
    <recommendedName>
        <fullName evidence="9">Biopolymer transporter ExbD</fullName>
    </recommendedName>
</protein>
<evidence type="ECO:0000256" key="6">
    <source>
        <dbReference type="ARBA" id="ARBA00023136"/>
    </source>
</evidence>